<name>A0A1M6KF00_9FIRM</name>
<feature type="compositionally biased region" description="Basic and acidic residues" evidence="1">
    <location>
        <begin position="63"/>
        <end position="77"/>
    </location>
</feature>
<protein>
    <submittedName>
        <fullName evidence="2">Uncharacterized protein</fullName>
    </submittedName>
</protein>
<dbReference type="EMBL" id="FQZM01000042">
    <property type="protein sequence ID" value="SHJ57561.1"/>
    <property type="molecule type" value="Genomic_DNA"/>
</dbReference>
<dbReference type="SUPFAM" id="SSF47413">
    <property type="entry name" value="lambda repressor-like DNA-binding domains"/>
    <property type="match status" value="1"/>
</dbReference>
<evidence type="ECO:0000256" key="1">
    <source>
        <dbReference type="SAM" id="MobiDB-lite"/>
    </source>
</evidence>
<dbReference type="InterPro" id="IPR010982">
    <property type="entry name" value="Lambda_DNA-bd_dom_sf"/>
</dbReference>
<sequence>MAGRKSKMAEIEARFGEPVATLIRHYYYEKGYTLDQLAQLFGVGRATVSVWMLKLGLPTRSWKLPDPDSNSDKRNAAAEKITLQK</sequence>
<evidence type="ECO:0000313" key="3">
    <source>
        <dbReference type="Proteomes" id="UP000184529"/>
    </source>
</evidence>
<proteinExistence type="predicted"/>
<dbReference type="GO" id="GO:0003677">
    <property type="term" value="F:DNA binding"/>
    <property type="evidence" value="ECO:0007669"/>
    <property type="project" value="InterPro"/>
</dbReference>
<feature type="region of interest" description="Disordered" evidence="1">
    <location>
        <begin position="60"/>
        <end position="85"/>
    </location>
</feature>
<dbReference type="STRING" id="1121432.SAMN02745219_02862"/>
<dbReference type="Proteomes" id="UP000184529">
    <property type="component" value="Unassembled WGS sequence"/>
</dbReference>
<dbReference type="RefSeq" id="WP_072870633.1">
    <property type="nucleotide sequence ID" value="NZ_FQZM01000042.1"/>
</dbReference>
<dbReference type="AlphaFoldDB" id="A0A1M6KF00"/>
<organism evidence="2 3">
    <name type="scientific">Desulfofundulus thermosubterraneus DSM 16057</name>
    <dbReference type="NCBI Taxonomy" id="1121432"/>
    <lineage>
        <taxon>Bacteria</taxon>
        <taxon>Bacillati</taxon>
        <taxon>Bacillota</taxon>
        <taxon>Clostridia</taxon>
        <taxon>Eubacteriales</taxon>
        <taxon>Peptococcaceae</taxon>
        <taxon>Desulfofundulus</taxon>
    </lineage>
</organism>
<dbReference type="OrthoDB" id="5458834at2"/>
<keyword evidence="3" id="KW-1185">Reference proteome</keyword>
<reference evidence="3" key="1">
    <citation type="submission" date="2016-11" db="EMBL/GenBank/DDBJ databases">
        <authorList>
            <person name="Varghese N."/>
            <person name="Submissions S."/>
        </authorList>
    </citation>
    <scope>NUCLEOTIDE SEQUENCE [LARGE SCALE GENOMIC DNA]</scope>
    <source>
        <strain evidence="3">DSM 16057</strain>
    </source>
</reference>
<accession>A0A1M6KF00</accession>
<evidence type="ECO:0000313" key="2">
    <source>
        <dbReference type="EMBL" id="SHJ57561.1"/>
    </source>
</evidence>
<gene>
    <name evidence="2" type="ORF">SAMN02745219_02862</name>
</gene>